<feature type="compositionally biased region" description="Low complexity" evidence="1">
    <location>
        <begin position="37"/>
        <end position="67"/>
    </location>
</feature>
<feature type="region of interest" description="Disordered" evidence="1">
    <location>
        <begin position="185"/>
        <end position="223"/>
    </location>
</feature>
<feature type="compositionally biased region" description="Low complexity" evidence="1">
    <location>
        <begin position="185"/>
        <end position="206"/>
    </location>
</feature>
<organism evidence="2 3">
    <name type="scientific">Geotrichum candidum</name>
    <name type="common">Oospora lactis</name>
    <name type="synonym">Dipodascus geotrichum</name>
    <dbReference type="NCBI Taxonomy" id="1173061"/>
    <lineage>
        <taxon>Eukaryota</taxon>
        <taxon>Fungi</taxon>
        <taxon>Dikarya</taxon>
        <taxon>Ascomycota</taxon>
        <taxon>Saccharomycotina</taxon>
        <taxon>Dipodascomycetes</taxon>
        <taxon>Dipodascales</taxon>
        <taxon>Dipodascaceae</taxon>
        <taxon>Geotrichum</taxon>
    </lineage>
</organism>
<reference evidence="2" key="1">
    <citation type="journal article" date="2020" name="Front. Microbiol.">
        <title>Phenotypic and Genetic Characterization of the Cheese Ripening Yeast Geotrichum candidum.</title>
        <authorList>
            <person name="Perkins V."/>
            <person name="Vignola S."/>
            <person name="Lessard M.H."/>
            <person name="Plante P.L."/>
            <person name="Corbeil J."/>
            <person name="Dugat-Bony E."/>
            <person name="Frenette M."/>
            <person name="Labrie S."/>
        </authorList>
    </citation>
    <scope>NUCLEOTIDE SEQUENCE</scope>
    <source>
        <strain evidence="2">LMA-70</strain>
    </source>
</reference>
<evidence type="ECO:0000313" key="2">
    <source>
        <dbReference type="EMBL" id="KAF5100474.1"/>
    </source>
</evidence>
<comment type="caution">
    <text evidence="2">The sequence shown here is derived from an EMBL/GenBank/DDBJ whole genome shotgun (WGS) entry which is preliminary data.</text>
</comment>
<dbReference type="EMBL" id="QQZK01000047">
    <property type="protein sequence ID" value="KAF5100474.1"/>
    <property type="molecule type" value="Genomic_DNA"/>
</dbReference>
<reference evidence="2" key="2">
    <citation type="submission" date="2020-01" db="EMBL/GenBank/DDBJ databases">
        <authorList>
            <person name="Perkins V."/>
            <person name="Lessard M.-H."/>
            <person name="Dugat-Bony E."/>
            <person name="Frenette M."/>
            <person name="Labrie S."/>
        </authorList>
    </citation>
    <scope>NUCLEOTIDE SEQUENCE</scope>
    <source>
        <strain evidence="2">LMA-70</strain>
    </source>
</reference>
<name>A0A9P5G5K9_GEOCN</name>
<gene>
    <name evidence="2" type="ORF">DV451_002575</name>
</gene>
<feature type="region of interest" description="Disordered" evidence="1">
    <location>
        <begin position="36"/>
        <end position="148"/>
    </location>
</feature>
<accession>A0A9P5G5K9</accession>
<dbReference type="Proteomes" id="UP000750522">
    <property type="component" value="Unassembled WGS sequence"/>
</dbReference>
<evidence type="ECO:0000313" key="3">
    <source>
        <dbReference type="Proteomes" id="UP000750522"/>
    </source>
</evidence>
<proteinExistence type="predicted"/>
<evidence type="ECO:0000256" key="1">
    <source>
        <dbReference type="SAM" id="MobiDB-lite"/>
    </source>
</evidence>
<sequence>MAVARYHASLDQVEIEVTLAEHFLLSRLEELKTRNALQQTRQQSQEQQQPQQLQRPQSQQPEQQQVQVKKEPGIDGQGNSYLDSGKGLSTPGFKVENGNLPGSINISANNSNSNSNINTTSSNSNDRTNSISDNSNNNNTPTNNNENCDVSKLLEEDTDLNFLLKDADVKFDEPIEMGVTINKNANNNNGNINPNNHNSNPNISSNTDMGNPTPGSLSNSNENPIFIEDEDIESLFNDNFYQP</sequence>
<feature type="compositionally biased region" description="Polar residues" evidence="1">
    <location>
        <begin position="207"/>
        <end position="223"/>
    </location>
</feature>
<dbReference type="AlphaFoldDB" id="A0A9P5G5K9"/>
<feature type="compositionally biased region" description="Low complexity" evidence="1">
    <location>
        <begin position="103"/>
        <end position="147"/>
    </location>
</feature>
<protein>
    <submittedName>
        <fullName evidence="2">Uncharacterized protein</fullName>
    </submittedName>
</protein>